<sequence>MFRKHRKQFLILSALISIVSGFVSALNIFFMIKVDEMMLYKDLLFIILIISTSIFIVCFSLFLTILFEKNELPKYTYNLYTHDDRINLDKSLLHHGYIVHIFEDNTNWYYDKEYDTWMQILTS</sequence>
<evidence type="ECO:0000313" key="2">
    <source>
        <dbReference type="EMBL" id="BAV39181.1"/>
    </source>
</evidence>
<keyword evidence="1" id="KW-1133">Transmembrane helix</keyword>
<dbReference type="Proteomes" id="UP000224877">
    <property type="component" value="Segment"/>
</dbReference>
<feature type="transmembrane region" description="Helical" evidence="1">
    <location>
        <begin position="44"/>
        <end position="67"/>
    </location>
</feature>
<keyword evidence="1" id="KW-0472">Membrane</keyword>
<name>A0A1B4XWJ0_9CAUD</name>
<reference evidence="2 3" key="1">
    <citation type="submission" date="2016-07" db="EMBL/GenBank/DDBJ databases">
        <title>Characterization of three bacteriophages infecting bacteria isolated from shrimp culture pond water.</title>
        <authorList>
            <person name="Khoa H.V."/>
        </authorList>
    </citation>
    <scope>NUCLEOTIDE SEQUENCE [LARGE SCALE GENOMIC DNA]</scope>
</reference>
<gene>
    <name evidence="2" type="ORF">BPT24_058</name>
</gene>
<accession>A0A1B4XWJ0</accession>
<protein>
    <submittedName>
        <fullName evidence="2">Uncharacterized protein</fullName>
    </submittedName>
</protein>
<organism evidence="2 3">
    <name type="scientific">Tenacibaculum phage pT24</name>
    <dbReference type="NCBI Taxonomy" id="1880590"/>
    <lineage>
        <taxon>Viruses</taxon>
        <taxon>Duplodnaviria</taxon>
        <taxon>Heunggongvirae</taxon>
        <taxon>Uroviricota</taxon>
        <taxon>Caudoviricetes</taxon>
        <taxon>Kungbxnavirus</taxon>
        <taxon>Kungbxnavirus pT24</taxon>
    </lineage>
</organism>
<evidence type="ECO:0000256" key="1">
    <source>
        <dbReference type="SAM" id="Phobius"/>
    </source>
</evidence>
<feature type="transmembrane region" description="Helical" evidence="1">
    <location>
        <begin position="9"/>
        <end position="32"/>
    </location>
</feature>
<proteinExistence type="predicted"/>
<keyword evidence="1" id="KW-0812">Transmembrane</keyword>
<dbReference type="EMBL" id="LC168164">
    <property type="protein sequence ID" value="BAV39181.1"/>
    <property type="molecule type" value="Genomic_DNA"/>
</dbReference>
<keyword evidence="3" id="KW-1185">Reference proteome</keyword>
<evidence type="ECO:0000313" key="3">
    <source>
        <dbReference type="Proteomes" id="UP000224877"/>
    </source>
</evidence>